<feature type="active site" description="Schiff-base intermediate with acetaldehyde" evidence="6">
    <location>
        <position position="153"/>
    </location>
</feature>
<dbReference type="InterPro" id="IPR028581">
    <property type="entry name" value="DeoC_typeI"/>
</dbReference>
<name>A0ABT1EFF9_9FIRM</name>
<dbReference type="Pfam" id="PF01791">
    <property type="entry name" value="DeoC"/>
    <property type="match status" value="1"/>
</dbReference>
<dbReference type="GO" id="GO:0004139">
    <property type="term" value="F:deoxyribose-phosphate aldolase activity"/>
    <property type="evidence" value="ECO:0007669"/>
    <property type="project" value="UniProtKB-EC"/>
</dbReference>
<proteinExistence type="inferred from homology"/>
<evidence type="ECO:0000256" key="1">
    <source>
        <dbReference type="ARBA" id="ARBA00010936"/>
    </source>
</evidence>
<dbReference type="CDD" id="cd00959">
    <property type="entry name" value="DeoC"/>
    <property type="match status" value="1"/>
</dbReference>
<dbReference type="Proteomes" id="UP001523565">
    <property type="component" value="Unassembled WGS sequence"/>
</dbReference>
<dbReference type="SUPFAM" id="SSF51569">
    <property type="entry name" value="Aldolase"/>
    <property type="match status" value="1"/>
</dbReference>
<dbReference type="RefSeq" id="WP_262068342.1">
    <property type="nucleotide sequence ID" value="NZ_JAMXOC010000003.1"/>
</dbReference>
<dbReference type="SMART" id="SM01133">
    <property type="entry name" value="DeoC"/>
    <property type="match status" value="1"/>
</dbReference>
<dbReference type="HAMAP" id="MF_00114">
    <property type="entry name" value="DeoC_type1"/>
    <property type="match status" value="1"/>
</dbReference>
<comment type="catalytic activity">
    <reaction evidence="5 6">
        <text>2-deoxy-D-ribose 5-phosphate = D-glyceraldehyde 3-phosphate + acetaldehyde</text>
        <dbReference type="Rhea" id="RHEA:12821"/>
        <dbReference type="ChEBI" id="CHEBI:15343"/>
        <dbReference type="ChEBI" id="CHEBI:59776"/>
        <dbReference type="ChEBI" id="CHEBI:62877"/>
        <dbReference type="EC" id="4.1.2.4"/>
    </reaction>
</comment>
<feature type="active site" description="Proton donor/acceptor" evidence="6">
    <location>
        <position position="91"/>
    </location>
</feature>
<keyword evidence="4 6" id="KW-0704">Schiff base</keyword>
<protein>
    <recommendedName>
        <fullName evidence="6">Deoxyribose-phosphate aldolase</fullName>
        <shortName evidence="6">DERA</shortName>
        <ecNumber evidence="6">4.1.2.4</ecNumber>
    </recommendedName>
    <alternativeName>
        <fullName evidence="6">2-deoxy-D-ribose 5-phosphate aldolase</fullName>
    </alternativeName>
    <alternativeName>
        <fullName evidence="6">Phosphodeoxyriboaldolase</fullName>
        <shortName evidence="6">Deoxyriboaldolase</shortName>
    </alternativeName>
</protein>
<dbReference type="PANTHER" id="PTHR10889:SF1">
    <property type="entry name" value="DEOXYRIBOSE-PHOSPHATE ALDOLASE"/>
    <property type="match status" value="1"/>
</dbReference>
<comment type="function">
    <text evidence="6">Catalyzes a reversible aldol reaction between acetaldehyde and D-glyceraldehyde 3-phosphate to generate 2-deoxy-D-ribose 5-phosphate.</text>
</comment>
<dbReference type="InterPro" id="IPR013785">
    <property type="entry name" value="Aldolase_TIM"/>
</dbReference>
<evidence type="ECO:0000313" key="8">
    <source>
        <dbReference type="Proteomes" id="UP001523565"/>
    </source>
</evidence>
<comment type="caution">
    <text evidence="7">The sequence shown here is derived from an EMBL/GenBank/DDBJ whole genome shotgun (WGS) entry which is preliminary data.</text>
</comment>
<dbReference type="EMBL" id="JAMZFV010000003">
    <property type="protein sequence ID" value="MCP1109434.1"/>
    <property type="molecule type" value="Genomic_DNA"/>
</dbReference>
<dbReference type="InterPro" id="IPR011343">
    <property type="entry name" value="DeoC"/>
</dbReference>
<reference evidence="7 8" key="1">
    <citation type="journal article" date="2022" name="Genome Biol. Evol.">
        <title>Host diet, physiology and behaviors set the stage for Lachnospiraceae cladogenesis.</title>
        <authorList>
            <person name="Vera-Ponce De Leon A."/>
            <person name="Schneider M."/>
            <person name="Jahnes B.C."/>
            <person name="Sadowski V."/>
            <person name="Camuy-Velez L.A."/>
            <person name="Duan J."/>
            <person name="Sabree Z.L."/>
        </authorList>
    </citation>
    <scope>NUCLEOTIDE SEQUENCE [LARGE SCALE GENOMIC DNA]</scope>
    <source>
        <strain evidence="7 8">PAL227</strain>
    </source>
</reference>
<evidence type="ECO:0000256" key="4">
    <source>
        <dbReference type="ARBA" id="ARBA00023270"/>
    </source>
</evidence>
<evidence type="ECO:0000313" key="7">
    <source>
        <dbReference type="EMBL" id="MCP1109434.1"/>
    </source>
</evidence>
<comment type="similarity">
    <text evidence="1 6">Belongs to the DeoC/FbaB aldolase family. DeoC type 1 subfamily.</text>
</comment>
<sequence>MDIKEILRHVDHTVLKPTATKEEIRTLIDEGIAYQVASVCIPPSFVKEATAYAAGRLPICTVIGFPNGYNTCASKVSETKDAVLNGADEVDMVINLGDVKSGDFEKVLAEIKAVKAGAGGKLLKVIIECSELTEAEKIKLCEVVSASGADFIKTSTGFASGGATFADVELMVKNVSQDVRVKAAGGIKSIADAERFLSLGAERLGSSSVIKLAKEEGLL</sequence>
<dbReference type="PANTHER" id="PTHR10889">
    <property type="entry name" value="DEOXYRIBOSE-PHOSPHATE ALDOLASE"/>
    <property type="match status" value="1"/>
</dbReference>
<gene>
    <name evidence="6 7" type="primary">deoC</name>
    <name evidence="7" type="ORF">NK118_04120</name>
</gene>
<keyword evidence="8" id="KW-1185">Reference proteome</keyword>
<dbReference type="EC" id="4.1.2.4" evidence="6"/>
<keyword evidence="3 6" id="KW-0456">Lyase</keyword>
<dbReference type="InterPro" id="IPR002915">
    <property type="entry name" value="DeoC/FbaB/LacD_aldolase"/>
</dbReference>
<accession>A0ABT1EFF9</accession>
<comment type="pathway">
    <text evidence="6">Carbohydrate degradation; 2-deoxy-D-ribose 1-phosphate degradation; D-glyceraldehyde 3-phosphate and acetaldehyde from 2-deoxy-alpha-D-ribose 1-phosphate: step 2/2.</text>
</comment>
<organism evidence="7 8">
    <name type="scientific">Ohessyouella blattaphilus</name>
    <dbReference type="NCBI Taxonomy" id="2949333"/>
    <lineage>
        <taxon>Bacteria</taxon>
        <taxon>Bacillati</taxon>
        <taxon>Bacillota</taxon>
        <taxon>Clostridia</taxon>
        <taxon>Lachnospirales</taxon>
        <taxon>Lachnospiraceae</taxon>
        <taxon>Ohessyouella</taxon>
    </lineage>
</organism>
<evidence type="ECO:0000256" key="5">
    <source>
        <dbReference type="ARBA" id="ARBA00048791"/>
    </source>
</evidence>
<keyword evidence="2 6" id="KW-0963">Cytoplasm</keyword>
<dbReference type="Gene3D" id="3.20.20.70">
    <property type="entry name" value="Aldolase class I"/>
    <property type="match status" value="1"/>
</dbReference>
<comment type="subcellular location">
    <subcellularLocation>
        <location evidence="6">Cytoplasm</location>
    </subcellularLocation>
</comment>
<evidence type="ECO:0000256" key="6">
    <source>
        <dbReference type="HAMAP-Rule" id="MF_00114"/>
    </source>
</evidence>
<feature type="active site" description="Proton donor/acceptor" evidence="6">
    <location>
        <position position="182"/>
    </location>
</feature>
<dbReference type="NCBIfam" id="TIGR00126">
    <property type="entry name" value="deoC"/>
    <property type="match status" value="1"/>
</dbReference>
<evidence type="ECO:0000256" key="3">
    <source>
        <dbReference type="ARBA" id="ARBA00023239"/>
    </source>
</evidence>
<evidence type="ECO:0000256" key="2">
    <source>
        <dbReference type="ARBA" id="ARBA00022490"/>
    </source>
</evidence>
<dbReference type="PIRSF" id="PIRSF001357">
    <property type="entry name" value="DeoC"/>
    <property type="match status" value="1"/>
</dbReference>